<dbReference type="InterPro" id="IPR003607">
    <property type="entry name" value="HD/PDEase_dom"/>
</dbReference>
<feature type="domain" description="HD" evidence="13">
    <location>
        <begin position="276"/>
        <end position="381"/>
    </location>
</feature>
<keyword evidence="8" id="KW-0067">ATP-binding</keyword>
<dbReference type="InterPro" id="IPR032828">
    <property type="entry name" value="PolyA_RNA-bd"/>
</dbReference>
<evidence type="ECO:0000256" key="10">
    <source>
        <dbReference type="ARBA" id="ARBA00022884"/>
    </source>
</evidence>
<dbReference type="PANTHER" id="PTHR47545:SF1">
    <property type="entry name" value="MULTIFUNCTIONAL CCA PROTEIN"/>
    <property type="match status" value="1"/>
</dbReference>
<keyword evidence="9" id="KW-0460">Magnesium</keyword>
<keyword evidence="2 11" id="KW-0808">Transferase</keyword>
<keyword evidence="4" id="KW-0548">Nucleotidyltransferase</keyword>
<sequence>MNFSDTLHKNPVFDVIAQQADALGLRTYVIGGFVRDLVLGRPSKDIDVVCIGSGIALAEAVGNALRTNVSVFPNFGTAMLRAIQPGAIQPSVGLEGGAQGEEEWEVEFVGARKESYRSESRKPIVEDGTLEDDQNRRDFTINAMGISLNATAFGELLDPFDGLKDIKRKLIRTPLDPDITFSDDPLRMMRAIRFASQLSFDIEPDTFDSIVRMNERISIVSRERVTDELNKIILSPTPSYGFKLLYHAGLLERIFPELIALKGVETIEGKGHKDNFYHTLQVLDNIANRTEPNRYAGDAENELWLRWSALLHDIAKPATKRFDQKVGWSFHGHEDLGARWVPGIFRTMKLPLNEHMRFVQKLVRLHLRPIALTKEQITDSALRRLLIDAGDDLEGLMALCRADITSKNYERVQKHLRNFDRVERKLQDLEERDKLRSFQPVITGELIMETFGLPPSKEVGEIKSIMREAILDGLISNSLEAAYPFLLEEGRKRGLTAKTMSKAE</sequence>
<evidence type="ECO:0000259" key="13">
    <source>
        <dbReference type="Pfam" id="PF01966"/>
    </source>
</evidence>
<evidence type="ECO:0000313" key="16">
    <source>
        <dbReference type="Proteomes" id="UP001597512"/>
    </source>
</evidence>
<evidence type="ECO:0000256" key="6">
    <source>
        <dbReference type="ARBA" id="ARBA00022741"/>
    </source>
</evidence>
<dbReference type="RefSeq" id="WP_381506416.1">
    <property type="nucleotide sequence ID" value="NZ_JBHUOM010000023.1"/>
</dbReference>
<dbReference type="InterPro" id="IPR050124">
    <property type="entry name" value="tRNA_CCA-adding_enzyme"/>
</dbReference>
<dbReference type="InterPro" id="IPR006674">
    <property type="entry name" value="HD_domain"/>
</dbReference>
<keyword evidence="16" id="KW-1185">Reference proteome</keyword>
<dbReference type="Gene3D" id="3.30.460.10">
    <property type="entry name" value="Beta Polymerase, domain 2"/>
    <property type="match status" value="1"/>
</dbReference>
<evidence type="ECO:0000256" key="5">
    <source>
        <dbReference type="ARBA" id="ARBA00022723"/>
    </source>
</evidence>
<name>A0ABW6AS68_9BACT</name>
<evidence type="ECO:0000259" key="12">
    <source>
        <dbReference type="Pfam" id="PF01743"/>
    </source>
</evidence>
<organism evidence="15 16">
    <name type="scientific">Spirosoma flavum</name>
    <dbReference type="NCBI Taxonomy" id="2048557"/>
    <lineage>
        <taxon>Bacteria</taxon>
        <taxon>Pseudomonadati</taxon>
        <taxon>Bacteroidota</taxon>
        <taxon>Cytophagia</taxon>
        <taxon>Cytophagales</taxon>
        <taxon>Cytophagaceae</taxon>
        <taxon>Spirosoma</taxon>
    </lineage>
</organism>
<evidence type="ECO:0000256" key="4">
    <source>
        <dbReference type="ARBA" id="ARBA00022695"/>
    </source>
</evidence>
<dbReference type="SUPFAM" id="SSF81301">
    <property type="entry name" value="Nucleotidyltransferase"/>
    <property type="match status" value="1"/>
</dbReference>
<evidence type="ECO:0000256" key="9">
    <source>
        <dbReference type="ARBA" id="ARBA00022842"/>
    </source>
</evidence>
<dbReference type="Gene3D" id="1.10.3090.10">
    <property type="entry name" value="cca-adding enzyme, domain 2"/>
    <property type="match status" value="1"/>
</dbReference>
<protein>
    <submittedName>
        <fullName evidence="15">CCA tRNA nucleotidyltransferase</fullName>
    </submittedName>
</protein>
<keyword evidence="10 11" id="KW-0694">RNA-binding</keyword>
<evidence type="ECO:0000256" key="11">
    <source>
        <dbReference type="RuleBase" id="RU003953"/>
    </source>
</evidence>
<proteinExistence type="inferred from homology"/>
<dbReference type="Pfam" id="PF01966">
    <property type="entry name" value="HD"/>
    <property type="match status" value="1"/>
</dbReference>
<dbReference type="CDD" id="cd00077">
    <property type="entry name" value="HDc"/>
    <property type="match status" value="1"/>
</dbReference>
<dbReference type="EMBL" id="JBHUOM010000023">
    <property type="protein sequence ID" value="MFD2937028.1"/>
    <property type="molecule type" value="Genomic_DNA"/>
</dbReference>
<dbReference type="InterPro" id="IPR002646">
    <property type="entry name" value="PolA_pol_head_dom"/>
</dbReference>
<evidence type="ECO:0000256" key="7">
    <source>
        <dbReference type="ARBA" id="ARBA00022800"/>
    </source>
</evidence>
<keyword evidence="7" id="KW-0692">RNA repair</keyword>
<dbReference type="InterPro" id="IPR043519">
    <property type="entry name" value="NT_sf"/>
</dbReference>
<feature type="domain" description="Poly A polymerase head" evidence="12">
    <location>
        <begin position="27"/>
        <end position="172"/>
    </location>
</feature>
<dbReference type="PANTHER" id="PTHR47545">
    <property type="entry name" value="MULTIFUNCTIONAL CCA PROTEIN"/>
    <property type="match status" value="1"/>
</dbReference>
<feature type="domain" description="tRNA nucleotidyltransferase/poly(A) polymerase RNA and SrmB- binding" evidence="14">
    <location>
        <begin position="200"/>
        <end position="258"/>
    </location>
</feature>
<dbReference type="Pfam" id="PF12627">
    <property type="entry name" value="PolyA_pol_RNAbd"/>
    <property type="match status" value="1"/>
</dbReference>
<dbReference type="Proteomes" id="UP001597512">
    <property type="component" value="Unassembled WGS sequence"/>
</dbReference>
<evidence type="ECO:0000256" key="3">
    <source>
        <dbReference type="ARBA" id="ARBA00022694"/>
    </source>
</evidence>
<dbReference type="Pfam" id="PF01743">
    <property type="entry name" value="PolyA_pol"/>
    <property type="match status" value="1"/>
</dbReference>
<evidence type="ECO:0000256" key="8">
    <source>
        <dbReference type="ARBA" id="ARBA00022840"/>
    </source>
</evidence>
<evidence type="ECO:0000313" key="15">
    <source>
        <dbReference type="EMBL" id="MFD2937028.1"/>
    </source>
</evidence>
<keyword evidence="5" id="KW-0479">Metal-binding</keyword>
<comment type="caution">
    <text evidence="15">The sequence shown here is derived from an EMBL/GenBank/DDBJ whole genome shotgun (WGS) entry which is preliminary data.</text>
</comment>
<dbReference type="CDD" id="cd05398">
    <property type="entry name" value="NT_ClassII-CCAase"/>
    <property type="match status" value="1"/>
</dbReference>
<evidence type="ECO:0000259" key="14">
    <source>
        <dbReference type="Pfam" id="PF12627"/>
    </source>
</evidence>
<reference evidence="16" key="1">
    <citation type="journal article" date="2019" name="Int. J. Syst. Evol. Microbiol.">
        <title>The Global Catalogue of Microorganisms (GCM) 10K type strain sequencing project: providing services to taxonomists for standard genome sequencing and annotation.</title>
        <authorList>
            <consortium name="The Broad Institute Genomics Platform"/>
            <consortium name="The Broad Institute Genome Sequencing Center for Infectious Disease"/>
            <person name="Wu L."/>
            <person name="Ma J."/>
        </authorList>
    </citation>
    <scope>NUCLEOTIDE SEQUENCE [LARGE SCALE GENOMIC DNA]</scope>
    <source>
        <strain evidence="16">KCTC 52490</strain>
    </source>
</reference>
<gene>
    <name evidence="15" type="ORF">ACFS25_24820</name>
</gene>
<accession>A0ABW6AS68</accession>
<dbReference type="SUPFAM" id="SSF81891">
    <property type="entry name" value="Poly A polymerase C-terminal region-like"/>
    <property type="match status" value="1"/>
</dbReference>
<keyword evidence="3" id="KW-0819">tRNA processing</keyword>
<comment type="cofactor">
    <cofactor evidence="1">
        <name>Mg(2+)</name>
        <dbReference type="ChEBI" id="CHEBI:18420"/>
    </cofactor>
</comment>
<evidence type="ECO:0000256" key="2">
    <source>
        <dbReference type="ARBA" id="ARBA00022679"/>
    </source>
</evidence>
<evidence type="ECO:0000256" key="1">
    <source>
        <dbReference type="ARBA" id="ARBA00001946"/>
    </source>
</evidence>
<keyword evidence="6" id="KW-0547">Nucleotide-binding</keyword>
<comment type="similarity">
    <text evidence="11">Belongs to the tRNA nucleotidyltransferase/poly(A) polymerase family.</text>
</comment>